<sequence>AAAVGRISGAISGRAAIASDSQPQCAFCGSADSAQAAALGGFAGNRPFVLTTVTAAGDTRHQRFWAHHACARGSPEVLMSPSSGQWFNVAAALRRGRTITCAACHKRGATVGCFHERCQKSYHVGCTDWPPESFGEGRLFWCAKHARDSGIEAEGGEALPTCAACDRSLTSDLMWMVCLECPTQPRPFSICLTCYETREALANHPHKKRCFREHLVHAGGVTSSGQYLSSAGRGRGRGGKGSRGGRRGVQSNCCHYCRSRTARRWRRGYGGVIMCEACFSAAHSLDQDAPGQSRLPAQDHPAQGLHAQGLHAQGLHAQDLPVQDLPVQDLLADPAGSDAMEVVALNPFGSQTALLAEDYSQRIYFTRDSCVAPQRAESALTPQTPHSQQPLGRLASYGPTDSMLFTLIVDSTYFDIPGRAPRWGSHSGTDYHGTWLPQTVRRALLRHTRRGDRVLSNFLGRGTDAIESFLLSRKCFGVDINPSAVALSQRNCSFTIAPDSDMGVEFRPVIIQGDARSLGDAAWPGHEYFAADESFDHILSHPPYKDCVLYSTNIDGDLSRFPGPDEFQQEMQKVIEQSWRLLKMDRHLTLGIGDNRSECFYIPVSYQLIRSYIDCGFELDELIVKRQRYCQAFGLGTYLCVQFDFLMFTHEFIATLRKVPKEQVDRMHLPEAEYAEHPQLGFHCCELQQPQPQQQGAVVTVKARVLRQVPASPIERKSVVMGSVWSFERHSVHTFPQICMSRMVERFGRDGANWEQIDLALEALHPIVTTTGAEVARKDNLTRDIAADQASSEADDLSDSDVEHPDNGTHAGAYERERQRQIQQNREQLLNLGLVSELGEDSNDTAHYRKLLSVAPNQAPQLPLALVVAPHVPNSQFVRAHVLAYRRALVQIAHDASHRLCPSGMLILGVQDVRDEMGKLWPLGMLVLEDVQSAIGPIRLRLKEFIVVVENGYARKRDDVISRDSFVDEKCVVGMSGPGIHVPIVHAYYLVFMKLK</sequence>
<keyword evidence="2" id="KW-1185">Reference proteome</keyword>
<organism evidence="1 2">
    <name type="scientific">Kickxella alabastrina</name>
    <dbReference type="NCBI Taxonomy" id="61397"/>
    <lineage>
        <taxon>Eukaryota</taxon>
        <taxon>Fungi</taxon>
        <taxon>Fungi incertae sedis</taxon>
        <taxon>Zoopagomycota</taxon>
        <taxon>Kickxellomycotina</taxon>
        <taxon>Kickxellomycetes</taxon>
        <taxon>Kickxellales</taxon>
        <taxon>Kickxellaceae</taxon>
        <taxon>Kickxella</taxon>
    </lineage>
</organism>
<accession>A0ACC1I260</accession>
<dbReference type="EMBL" id="JANBPG010002370">
    <property type="protein sequence ID" value="KAJ1886035.1"/>
    <property type="molecule type" value="Genomic_DNA"/>
</dbReference>
<protein>
    <submittedName>
        <fullName evidence="1">Uncharacterized protein</fullName>
    </submittedName>
</protein>
<proteinExistence type="predicted"/>
<name>A0ACC1I260_9FUNG</name>
<reference evidence="1" key="1">
    <citation type="submission" date="2022-07" db="EMBL/GenBank/DDBJ databases">
        <title>Phylogenomic reconstructions and comparative analyses of Kickxellomycotina fungi.</title>
        <authorList>
            <person name="Reynolds N.K."/>
            <person name="Stajich J.E."/>
            <person name="Barry K."/>
            <person name="Grigoriev I.V."/>
            <person name="Crous P."/>
            <person name="Smith M.E."/>
        </authorList>
    </citation>
    <scope>NUCLEOTIDE SEQUENCE</scope>
    <source>
        <strain evidence="1">Benny 63K</strain>
    </source>
</reference>
<comment type="caution">
    <text evidence="1">The sequence shown here is derived from an EMBL/GenBank/DDBJ whole genome shotgun (WGS) entry which is preliminary data.</text>
</comment>
<evidence type="ECO:0000313" key="1">
    <source>
        <dbReference type="EMBL" id="KAJ1886035.1"/>
    </source>
</evidence>
<evidence type="ECO:0000313" key="2">
    <source>
        <dbReference type="Proteomes" id="UP001150581"/>
    </source>
</evidence>
<feature type="non-terminal residue" evidence="1">
    <location>
        <position position="1"/>
    </location>
</feature>
<gene>
    <name evidence="1" type="ORF">LPJ66_009830</name>
</gene>
<dbReference type="Proteomes" id="UP001150581">
    <property type="component" value="Unassembled WGS sequence"/>
</dbReference>